<keyword evidence="3" id="KW-0614">Plasmid</keyword>
<evidence type="ECO:0000259" key="2">
    <source>
        <dbReference type="Pfam" id="PF13205"/>
    </source>
</evidence>
<evidence type="ECO:0000256" key="1">
    <source>
        <dbReference type="ARBA" id="ARBA00022729"/>
    </source>
</evidence>
<feature type="domain" description="SbsA Ig-like" evidence="2">
    <location>
        <begin position="53"/>
        <end position="158"/>
    </location>
</feature>
<dbReference type="Pfam" id="PF13205">
    <property type="entry name" value="Big_5"/>
    <property type="match status" value="1"/>
</dbReference>
<dbReference type="InterPro" id="IPR014755">
    <property type="entry name" value="Cu-Rt/internalin_Ig-like"/>
</dbReference>
<name>A0AAN1BM55_RHIET</name>
<dbReference type="Proteomes" id="UP000194159">
    <property type="component" value="Plasmid pRetNXC12e"/>
</dbReference>
<dbReference type="AlphaFoldDB" id="A0AAN1BM55"/>
<dbReference type="EMBL" id="CP020911">
    <property type="protein sequence ID" value="ARQ13734.1"/>
    <property type="molecule type" value="Genomic_DNA"/>
</dbReference>
<reference evidence="3 4" key="1">
    <citation type="submission" date="2017-04" db="EMBL/GenBank/DDBJ databases">
        <title>Complete genome sequences of Rhizobium genomic linages associated to common bean (phaseolus vulgaris).</title>
        <authorList>
            <person name="Santamaria R.I."/>
            <person name="Bustos P."/>
            <person name="Perez-Carrascal O."/>
            <person name="Martinez-Flores I."/>
            <person name="Juarez S."/>
            <person name="Lozano L."/>
            <person name="Miranda F."/>
            <person name="Vinuesa P."/>
            <person name="Martinez-Romero E."/>
            <person name="Cevallos M.A."/>
            <person name="Romero D."/>
            <person name="Davila G."/>
            <person name="Gonzalez V."/>
        </authorList>
    </citation>
    <scope>NUCLEOTIDE SEQUENCE [LARGE SCALE GENOMIC DNA]</scope>
    <source>
        <strain evidence="3 4">NXC12</strain>
        <plasmid evidence="4">pretnxc12e</plasmid>
    </source>
</reference>
<protein>
    <recommendedName>
        <fullName evidence="2">SbsA Ig-like domain-containing protein</fullName>
    </recommendedName>
</protein>
<sequence>MAVNDVQYPWDLSARLPSIAANGSNQLTLTVRATDTGGNTTLSEPIQIQLVPDTIAPVLVQENISDGMIVGQSFRAFTFLFSEALDPTTVSTSSFRLVGPGGAVVNPISIQTRSGDRSVQVTYDTLALGSYRFEIDSSLVTDRAGNALGSSALIANFTVQPFSIEWINPNGGSWGVASNWSTGQLPSAQDDVLIPLPTGATVDLPSSDASIARLVQSGGGRLSLSGGSLSVANSTTVAGTFVLAGGTFSPNGSSTFGRLEQSSGLLTTNNTVTVSGHSTLSGGTQGGPGTTFANGGAEFISTGFGLDGGRTLRLGGTSAATGSYVLLSLNASNPQTGLSEIGSGTLTIANGAAFNDQTTDSGLYIYTNNFGTDDDGSTAAVNNQGTFIKSGSAATSTILAVFNNSGTVDVQSGILDLSSGGTDVGATYKGAGTIRFSTGTRTLDTASSIATADVVFNGGTMTVNGIYAASGSTTMSSGAVTFAAAATTGMLVQSGGLLDGDRTLTVSGTSTLSAGTQSGTGTTFANGGAEFISTGFGLDGGRTLRLGGTSAATGSYVLLSLNASNPQTGLSEIGSGTLTIANGATFNDQTTDSGLYIYTNNFGTDDDGSTAAVNNQGTFVKSGSAATSTILAVFNNSGTVDVQSGILDLSSGGTDVGATYKGVGTVRFSGGTRTLNGASSITTANVVFSGGTTTVNGTYAASGSTTVSGGTATLADTTTSLGNTLDISAGSLSFGNANQMIVNLVQSGGILGGDKTLTVSGTSTLSAGTQSGTGTTFANGGAEFISTGFGLDGGRTLRLGGTSAATGSYVLLSLNASNPQTGLSEIGSGTLTIANGATFNDQTTDSGLYIYTNNFGTDDDGSTAAVNNQGTFVKSGSAATSTILAVFNNSGTVDVQSGILVFAGGLNNSATLHADGGNIKVNAELTGGGSAIIGDNSQIEVGMASNQRIAFAGVAGTLRLDTSSSFTGQISGLNADDFLDLADVSFGGTTTVGYSGNSAGGILTVSNGSQEVNVALTGNYLTTAFAASSDGLGGTLIVNSDNALNRTAFLA</sequence>
<evidence type="ECO:0000313" key="4">
    <source>
        <dbReference type="Proteomes" id="UP000194159"/>
    </source>
</evidence>
<accession>A0AAN1BM55</accession>
<keyword evidence="1" id="KW-0732">Signal</keyword>
<dbReference type="InterPro" id="IPR032812">
    <property type="entry name" value="SbsA_Ig"/>
</dbReference>
<gene>
    <name evidence="3" type="ORF">NXC12_PE00132</name>
</gene>
<evidence type="ECO:0000313" key="3">
    <source>
        <dbReference type="EMBL" id="ARQ13734.1"/>
    </source>
</evidence>
<dbReference type="Gene3D" id="2.60.40.1220">
    <property type="match status" value="1"/>
</dbReference>
<organism evidence="3 4">
    <name type="scientific">Rhizobium etli</name>
    <dbReference type="NCBI Taxonomy" id="29449"/>
    <lineage>
        <taxon>Bacteria</taxon>
        <taxon>Pseudomonadati</taxon>
        <taxon>Pseudomonadota</taxon>
        <taxon>Alphaproteobacteria</taxon>
        <taxon>Hyphomicrobiales</taxon>
        <taxon>Rhizobiaceae</taxon>
        <taxon>Rhizobium/Agrobacterium group</taxon>
        <taxon>Rhizobium</taxon>
    </lineage>
</organism>
<proteinExistence type="predicted"/>
<geneLocation type="plasmid" evidence="4">
    <name>pretnxc12e</name>
</geneLocation>